<dbReference type="RefSeq" id="WP_399843655.1">
    <property type="nucleotide sequence ID" value="NZ_JBITWC010000009.1"/>
</dbReference>
<comment type="caution">
    <text evidence="2">The sequence shown here is derived from an EMBL/GenBank/DDBJ whole genome shotgun (WGS) entry which is preliminary data.</text>
</comment>
<dbReference type="InterPro" id="IPR010865">
    <property type="entry name" value="DUF1499"/>
</dbReference>
<keyword evidence="3" id="KW-1185">Reference proteome</keyword>
<dbReference type="Proteomes" id="UP001614338">
    <property type="component" value="Unassembled WGS sequence"/>
</dbReference>
<evidence type="ECO:0000313" key="2">
    <source>
        <dbReference type="EMBL" id="MFI8749867.1"/>
    </source>
</evidence>
<dbReference type="EMBL" id="JBITWC010000009">
    <property type="protein sequence ID" value="MFI8749867.1"/>
    <property type="molecule type" value="Genomic_DNA"/>
</dbReference>
<evidence type="ECO:0000313" key="3">
    <source>
        <dbReference type="Proteomes" id="UP001614338"/>
    </source>
</evidence>
<keyword evidence="1" id="KW-1133">Transmembrane helix</keyword>
<feature type="transmembrane region" description="Helical" evidence="1">
    <location>
        <begin position="57"/>
        <end position="77"/>
    </location>
</feature>
<protein>
    <submittedName>
        <fullName evidence="2">DUF1499 domain-containing protein</fullName>
    </submittedName>
</protein>
<name>A0ABW8BRM1_9GAMM</name>
<accession>A0ABW8BRM1</accession>
<evidence type="ECO:0000256" key="1">
    <source>
        <dbReference type="SAM" id="Phobius"/>
    </source>
</evidence>
<keyword evidence="1" id="KW-0812">Transmembrane</keyword>
<reference evidence="2 3" key="1">
    <citation type="submission" date="2024-10" db="EMBL/GenBank/DDBJ databases">
        <title>The Natural Products Discovery Center: Release of the First 8490 Sequenced Strains for Exploring Actinobacteria Biosynthetic Diversity.</title>
        <authorList>
            <person name="Kalkreuter E."/>
            <person name="Kautsar S.A."/>
            <person name="Yang D."/>
            <person name="Bader C.D."/>
            <person name="Teijaro C.N."/>
            <person name="Fluegel L."/>
            <person name="Davis C.M."/>
            <person name="Simpson J.R."/>
            <person name="Lauterbach L."/>
            <person name="Steele A.D."/>
            <person name="Gui C."/>
            <person name="Meng S."/>
            <person name="Li G."/>
            <person name="Viehrig K."/>
            <person name="Ye F."/>
            <person name="Su P."/>
            <person name="Kiefer A.F."/>
            <person name="Nichols A."/>
            <person name="Cepeda A.J."/>
            <person name="Yan W."/>
            <person name="Fan B."/>
            <person name="Jiang Y."/>
            <person name="Adhikari A."/>
            <person name="Zheng C.-J."/>
            <person name="Schuster L."/>
            <person name="Cowan T.M."/>
            <person name="Smanski M.J."/>
            <person name="Chevrette M.G."/>
            <person name="De Carvalho L.P.S."/>
            <person name="Shen B."/>
        </authorList>
    </citation>
    <scope>NUCLEOTIDE SEQUENCE [LARGE SCALE GENOMIC DNA]</scope>
    <source>
        <strain evidence="2 3">NPDC077409</strain>
    </source>
</reference>
<gene>
    <name evidence="2" type="ORF">ACIGG6_07660</name>
</gene>
<proteinExistence type="predicted"/>
<organism evidence="2 3">
    <name type="scientific">Vreelandella lionensis</name>
    <dbReference type="NCBI Taxonomy" id="1144478"/>
    <lineage>
        <taxon>Bacteria</taxon>
        <taxon>Pseudomonadati</taxon>
        <taxon>Pseudomonadota</taxon>
        <taxon>Gammaproteobacteria</taxon>
        <taxon>Oceanospirillales</taxon>
        <taxon>Halomonadaceae</taxon>
        <taxon>Vreelandella</taxon>
    </lineage>
</organism>
<feature type="transmembrane region" description="Helical" evidence="1">
    <location>
        <begin position="84"/>
        <end position="102"/>
    </location>
</feature>
<sequence length="254" mass="27729">MADKLHQQRHKSRWPKVLTWFSVLALVAAALLMAGAGPAYRWEWVGLSEAFNLLRNGVYAAMAAVALSVLVLLISAITRRGGTAFVAIAVLIATAALLYMPWQQWQRAQQAPVIHDITTDTQNPPAFVALREEREAAPNGLDYPGDDTAEQQRAAYPNVQPLVVEAPATTVLAAAQAEVEAAGWEIAEITQNRLEATAVTRWFGFEDDVVIRLTEQGQSTQVDVRSASRLGASDVGTNALRIEGFLNALRERLE</sequence>
<dbReference type="Pfam" id="PF07386">
    <property type="entry name" value="DUF1499"/>
    <property type="match status" value="1"/>
</dbReference>
<keyword evidence="1" id="KW-0472">Membrane</keyword>